<dbReference type="PANTHER" id="PTHR47618:SF1">
    <property type="entry name" value="BIFUNCTIONAL OLIGORIBONUCLEASE AND PAP PHOSPHATASE NRNA"/>
    <property type="match status" value="1"/>
</dbReference>
<evidence type="ECO:0000313" key="3">
    <source>
        <dbReference type="EMBL" id="GII78237.1"/>
    </source>
</evidence>
<evidence type="ECO:0000259" key="2">
    <source>
        <dbReference type="Pfam" id="PF02272"/>
    </source>
</evidence>
<dbReference type="SUPFAM" id="SSF64182">
    <property type="entry name" value="DHH phosphoesterases"/>
    <property type="match status" value="1"/>
</dbReference>
<dbReference type="PANTHER" id="PTHR47618">
    <property type="entry name" value="BIFUNCTIONAL OLIGORIBONUCLEASE AND PAP PHOSPHATASE NRNA"/>
    <property type="match status" value="1"/>
</dbReference>
<dbReference type="RefSeq" id="WP_203985405.1">
    <property type="nucleotide sequence ID" value="NZ_BOOU01000046.1"/>
</dbReference>
<dbReference type="Pfam" id="PF01368">
    <property type="entry name" value="DHH"/>
    <property type="match status" value="1"/>
</dbReference>
<dbReference type="InterPro" id="IPR051319">
    <property type="entry name" value="Oligoribo/pAp-PDE_c-di-AMP_PDE"/>
</dbReference>
<sequence>MAGVPVAGGRPAGPVREADWRRAAELVRGAGDVALVCHVAPDGDALGSMLGLGIALRRAGKDVVASFGDRRFAVPRLLRFLPGQDLLVPPADYPAEPELMISFDVPTVDRLGLLAPNAGKAAELIVVDHHPSNTGFGTVSLVDPGAAATAVLVEDLLGRLELPIDREVATCLYTGLVTDTGSFRHSSTTPEAHRMAARLVGAGLRTDEIARELWDRSPFAYLKVLGAALSRVVLDQGAAGGAGMVWTYVTRGDRAAHFLPYDECEGIIDVVRRADEPDVAVVLKEDDDGAWQVSTRSKGGVDVGRACTLLGGGGHVRAAGFTSHETPERTVARLRATLDG</sequence>
<protein>
    <submittedName>
        <fullName evidence="3">Phosphoesterase</fullName>
    </submittedName>
</protein>
<dbReference type="GO" id="GO:0003676">
    <property type="term" value="F:nucleic acid binding"/>
    <property type="evidence" value="ECO:0007669"/>
    <property type="project" value="InterPro"/>
</dbReference>
<dbReference type="InterPro" id="IPR003156">
    <property type="entry name" value="DHHA1_dom"/>
</dbReference>
<dbReference type="InterPro" id="IPR038763">
    <property type="entry name" value="DHH_sf"/>
</dbReference>
<evidence type="ECO:0000313" key="4">
    <source>
        <dbReference type="Proteomes" id="UP000655287"/>
    </source>
</evidence>
<feature type="domain" description="DDH" evidence="1">
    <location>
        <begin position="33"/>
        <end position="175"/>
    </location>
</feature>
<dbReference type="Pfam" id="PF02272">
    <property type="entry name" value="DHHA1"/>
    <property type="match status" value="1"/>
</dbReference>
<proteinExistence type="predicted"/>
<name>A0A919V156_9ACTN</name>
<dbReference type="Gene3D" id="3.90.1640.10">
    <property type="entry name" value="inorganic pyrophosphatase (n-terminal core)"/>
    <property type="match status" value="1"/>
</dbReference>
<evidence type="ECO:0000259" key="1">
    <source>
        <dbReference type="Pfam" id="PF01368"/>
    </source>
</evidence>
<dbReference type="InterPro" id="IPR001667">
    <property type="entry name" value="DDH_dom"/>
</dbReference>
<dbReference type="AlphaFoldDB" id="A0A919V156"/>
<organism evidence="3 4">
    <name type="scientific">Sphaerisporangium rufum</name>
    <dbReference type="NCBI Taxonomy" id="1381558"/>
    <lineage>
        <taxon>Bacteria</taxon>
        <taxon>Bacillati</taxon>
        <taxon>Actinomycetota</taxon>
        <taxon>Actinomycetes</taxon>
        <taxon>Streptosporangiales</taxon>
        <taxon>Streptosporangiaceae</taxon>
        <taxon>Sphaerisporangium</taxon>
    </lineage>
</organism>
<accession>A0A919V156</accession>
<feature type="domain" description="DHHA1" evidence="2">
    <location>
        <begin position="263"/>
        <end position="335"/>
    </location>
</feature>
<reference evidence="3" key="1">
    <citation type="submission" date="2021-01" db="EMBL/GenBank/DDBJ databases">
        <title>Whole genome shotgun sequence of Sphaerisporangium rufum NBRC 109079.</title>
        <authorList>
            <person name="Komaki H."/>
            <person name="Tamura T."/>
        </authorList>
    </citation>
    <scope>NUCLEOTIDE SEQUENCE</scope>
    <source>
        <strain evidence="3">NBRC 109079</strain>
    </source>
</reference>
<dbReference type="EMBL" id="BOOU01000046">
    <property type="protein sequence ID" value="GII78237.1"/>
    <property type="molecule type" value="Genomic_DNA"/>
</dbReference>
<gene>
    <name evidence="3" type="ORF">Sru01_32190</name>
</gene>
<dbReference type="Proteomes" id="UP000655287">
    <property type="component" value="Unassembled WGS sequence"/>
</dbReference>
<dbReference type="Gene3D" id="3.10.310.30">
    <property type="match status" value="1"/>
</dbReference>
<keyword evidence="4" id="KW-1185">Reference proteome</keyword>
<comment type="caution">
    <text evidence="3">The sequence shown here is derived from an EMBL/GenBank/DDBJ whole genome shotgun (WGS) entry which is preliminary data.</text>
</comment>